<reference evidence="2 3" key="1">
    <citation type="submission" date="2020-02" db="EMBL/GenBank/DDBJ databases">
        <title>Genome sequence of the type strain CGMCC 1.15528 of Mesorhizobium zhangyense.</title>
        <authorList>
            <person name="Gao J."/>
            <person name="Sun J."/>
        </authorList>
    </citation>
    <scope>NUCLEOTIDE SEQUENCE [LARGE SCALE GENOMIC DNA]</scope>
    <source>
        <strain evidence="2 3">CGMCC 1.15528</strain>
    </source>
</reference>
<dbReference type="GO" id="GO:0003677">
    <property type="term" value="F:DNA binding"/>
    <property type="evidence" value="ECO:0007669"/>
    <property type="project" value="InterPro"/>
</dbReference>
<proteinExistence type="inferred from homology"/>
<dbReference type="AlphaFoldDB" id="A0A7C9V7K3"/>
<comment type="similarity">
    <text evidence="1">Belongs to the ros/MucR family.</text>
</comment>
<dbReference type="Proteomes" id="UP000481252">
    <property type="component" value="Unassembled WGS sequence"/>
</dbReference>
<dbReference type="EMBL" id="JAAKZG010000002">
    <property type="protein sequence ID" value="NGN40586.1"/>
    <property type="molecule type" value="Genomic_DNA"/>
</dbReference>
<dbReference type="InterPro" id="IPR008807">
    <property type="entry name" value="ROS_MUCR"/>
</dbReference>
<dbReference type="Pfam" id="PF05443">
    <property type="entry name" value="ROS_MUCR"/>
    <property type="match status" value="1"/>
</dbReference>
<dbReference type="GO" id="GO:0006355">
    <property type="term" value="P:regulation of DNA-templated transcription"/>
    <property type="evidence" value="ECO:0007669"/>
    <property type="project" value="InterPro"/>
</dbReference>
<accession>A0A7C9V7K3</accession>
<evidence type="ECO:0000313" key="2">
    <source>
        <dbReference type="EMBL" id="NGN40586.1"/>
    </source>
</evidence>
<evidence type="ECO:0000256" key="1">
    <source>
        <dbReference type="ARBA" id="ARBA00007031"/>
    </source>
</evidence>
<comment type="caution">
    <text evidence="2">The sequence shown here is derived from an EMBL/GenBank/DDBJ whole genome shotgun (WGS) entry which is preliminary data.</text>
</comment>
<gene>
    <name evidence="2" type="ORF">G6N74_05875</name>
</gene>
<dbReference type="Gene3D" id="1.10.10.1550">
    <property type="entry name" value="ROS/MUCR transcriptional regulator protein"/>
    <property type="match status" value="1"/>
</dbReference>
<protein>
    <submittedName>
        <fullName evidence="2">MucR family transcriptional regulator</fullName>
    </submittedName>
</protein>
<sequence>MDITDTSTKNSEMLIELTADVVAAYVSNNPVPVGELPNLIADVHAALGRVGGAVEQPQTDKQKPAVNPKRSVHEEYIVCLEDGKKFKSLKRHLMTHYGLSPDQYREKWGLDPAYPMVAPNYAAARSQLAKKMGLGRKRKTASK</sequence>
<dbReference type="RefSeq" id="WP_091913869.1">
    <property type="nucleotide sequence ID" value="NZ_JAAKZG010000002.1"/>
</dbReference>
<organism evidence="2 3">
    <name type="scientific">Mesorhizobium zhangyense</name>
    <dbReference type="NCBI Taxonomy" id="1776730"/>
    <lineage>
        <taxon>Bacteria</taxon>
        <taxon>Pseudomonadati</taxon>
        <taxon>Pseudomonadota</taxon>
        <taxon>Alphaproteobacteria</taxon>
        <taxon>Hyphomicrobiales</taxon>
        <taxon>Phyllobacteriaceae</taxon>
        <taxon>Mesorhizobium</taxon>
    </lineage>
</organism>
<keyword evidence="3" id="KW-1185">Reference proteome</keyword>
<dbReference type="InterPro" id="IPR041920">
    <property type="entry name" value="ROS/MUCR_sf"/>
</dbReference>
<name>A0A7C9V7K3_9HYPH</name>
<dbReference type="GO" id="GO:0008270">
    <property type="term" value="F:zinc ion binding"/>
    <property type="evidence" value="ECO:0007669"/>
    <property type="project" value="InterPro"/>
</dbReference>
<evidence type="ECO:0000313" key="3">
    <source>
        <dbReference type="Proteomes" id="UP000481252"/>
    </source>
</evidence>